<keyword evidence="1" id="KW-0472">Membrane</keyword>
<proteinExistence type="predicted"/>
<accession>A0A6L3W4Y1</accession>
<dbReference type="AlphaFoldDB" id="A0A6L3W4Y1"/>
<protein>
    <recommendedName>
        <fullName evidence="4">DUF4307 domain-containing protein</fullName>
    </recommendedName>
</protein>
<keyword evidence="1" id="KW-0812">Transmembrane</keyword>
<comment type="caution">
    <text evidence="2">The sequence shown here is derived from an EMBL/GenBank/DDBJ whole genome shotgun (WGS) entry which is preliminary data.</text>
</comment>
<organism evidence="2 3">
    <name type="scientific">Actinomadura montaniterrae</name>
    <dbReference type="NCBI Taxonomy" id="1803903"/>
    <lineage>
        <taxon>Bacteria</taxon>
        <taxon>Bacillati</taxon>
        <taxon>Actinomycetota</taxon>
        <taxon>Actinomycetes</taxon>
        <taxon>Streptosporangiales</taxon>
        <taxon>Thermomonosporaceae</taxon>
        <taxon>Actinomadura</taxon>
    </lineage>
</organism>
<evidence type="ECO:0000313" key="2">
    <source>
        <dbReference type="EMBL" id="KAB2389989.1"/>
    </source>
</evidence>
<name>A0A6L3W4Y1_9ACTN</name>
<dbReference type="OrthoDB" id="3827287at2"/>
<dbReference type="Proteomes" id="UP000483004">
    <property type="component" value="Unassembled WGS sequence"/>
</dbReference>
<gene>
    <name evidence="2" type="ORF">F9B16_01730</name>
</gene>
<dbReference type="EMBL" id="WBMR01000002">
    <property type="protein sequence ID" value="KAB2389989.1"/>
    <property type="molecule type" value="Genomic_DNA"/>
</dbReference>
<evidence type="ECO:0000313" key="3">
    <source>
        <dbReference type="Proteomes" id="UP000483004"/>
    </source>
</evidence>
<evidence type="ECO:0008006" key="4">
    <source>
        <dbReference type="Google" id="ProtNLM"/>
    </source>
</evidence>
<reference evidence="2 3" key="1">
    <citation type="submission" date="2019-09" db="EMBL/GenBank/DDBJ databases">
        <title>Actinomadura physcomitrii sp. nov., a novel actinomycete isolated from moss [Physcomitrium sphaericum (Ludw) Fuernr].</title>
        <authorList>
            <person name="Liu C."/>
            <person name="Zhuang X."/>
        </authorList>
    </citation>
    <scope>NUCLEOTIDE SEQUENCE [LARGE SCALE GENOMIC DNA]</scope>
    <source>
        <strain evidence="2 3">CYP1-1B</strain>
    </source>
</reference>
<feature type="transmembrane region" description="Helical" evidence="1">
    <location>
        <begin position="16"/>
        <end position="36"/>
    </location>
</feature>
<dbReference type="RefSeq" id="WP_151538017.1">
    <property type="nucleotide sequence ID" value="NZ_WBMR01000002.1"/>
</dbReference>
<keyword evidence="3" id="KW-1185">Reference proteome</keyword>
<sequence length="133" mass="13738">MADDDYGSRPRPRRKTFLIVALAVAGLAGVLAVLYLTGARGASTQSLGPKNYSTHVECQVNSTGSQGTVTISGTITGNATRYAVTVEVLDAASRQRIGLQTFDVRGTKAFAGTTPAQAPIGPAGIECKIVKVA</sequence>
<evidence type="ECO:0000256" key="1">
    <source>
        <dbReference type="SAM" id="Phobius"/>
    </source>
</evidence>
<keyword evidence="1" id="KW-1133">Transmembrane helix</keyword>